<evidence type="ECO:0008006" key="7">
    <source>
        <dbReference type="Google" id="ProtNLM"/>
    </source>
</evidence>
<dbReference type="EMBL" id="JARKHS020031662">
    <property type="protein sequence ID" value="KAK8760977.1"/>
    <property type="molecule type" value="Genomic_DNA"/>
</dbReference>
<keyword evidence="6" id="KW-1185">Reference proteome</keyword>
<feature type="domain" description="AMP-binding enzyme C-terminal" evidence="4">
    <location>
        <begin position="213"/>
        <end position="292"/>
    </location>
</feature>
<name>A0AAQ4DET7_AMBAM</name>
<dbReference type="PANTHER" id="PTHR24096">
    <property type="entry name" value="LONG-CHAIN-FATTY-ACID--COA LIGASE"/>
    <property type="match status" value="1"/>
</dbReference>
<evidence type="ECO:0000313" key="5">
    <source>
        <dbReference type="EMBL" id="KAK8760977.1"/>
    </source>
</evidence>
<dbReference type="InterPro" id="IPR025110">
    <property type="entry name" value="AMP-bd_C"/>
</dbReference>
<dbReference type="SUPFAM" id="SSF56801">
    <property type="entry name" value="Acetyl-CoA synthetase-like"/>
    <property type="match status" value="1"/>
</dbReference>
<evidence type="ECO:0000256" key="1">
    <source>
        <dbReference type="ARBA" id="ARBA00004275"/>
    </source>
</evidence>
<sequence length="312" mass="34545">SEKTTFFERDVYMGLLPFAHPLGLCVTCCQMVNGAMTVALRTMGIASLLAACWKYKNVMLLLYPTYVRYLIEVPRPEKLDLSGVRAILIGGNSIPTKHIERLSEMFPCADVLCDNPGTKVTDVIKVFYSFPEVVDVITKKKLGPDECGEICIRGPITFKGYLDMPEETERAFDKDGFFLTGDTGYYTEDGHFHVVGRIKDLIKCMDLQVAPVELETLLLSHPDVREVAVAGVPHADFGEAARAFVVLRDGRRGDSAMQESLEEFVRGLVAFHKQLHGGIEFLSTLPATETGKPLCRQLSEAYVKRTAAAANT</sequence>
<reference evidence="5 6" key="1">
    <citation type="journal article" date="2023" name="Arcadia Sci">
        <title>De novo assembly of a long-read Amblyomma americanum tick genome.</title>
        <authorList>
            <person name="Chou S."/>
            <person name="Poskanzer K.E."/>
            <person name="Rollins M."/>
            <person name="Thuy-Boun P.S."/>
        </authorList>
    </citation>
    <scope>NUCLEOTIDE SEQUENCE [LARGE SCALE GENOMIC DNA]</scope>
    <source>
        <strain evidence="5">F_SG_1</strain>
        <tissue evidence="5">Salivary glands</tissue>
    </source>
</reference>
<organism evidence="5 6">
    <name type="scientific">Amblyomma americanum</name>
    <name type="common">Lone star tick</name>
    <dbReference type="NCBI Taxonomy" id="6943"/>
    <lineage>
        <taxon>Eukaryota</taxon>
        <taxon>Metazoa</taxon>
        <taxon>Ecdysozoa</taxon>
        <taxon>Arthropoda</taxon>
        <taxon>Chelicerata</taxon>
        <taxon>Arachnida</taxon>
        <taxon>Acari</taxon>
        <taxon>Parasitiformes</taxon>
        <taxon>Ixodida</taxon>
        <taxon>Ixodoidea</taxon>
        <taxon>Ixodidae</taxon>
        <taxon>Amblyomminae</taxon>
        <taxon>Amblyomma</taxon>
    </lineage>
</organism>
<feature type="non-terminal residue" evidence="5">
    <location>
        <position position="1"/>
    </location>
</feature>
<proteinExistence type="predicted"/>
<evidence type="ECO:0000259" key="3">
    <source>
        <dbReference type="Pfam" id="PF00501"/>
    </source>
</evidence>
<dbReference type="AlphaFoldDB" id="A0AAQ4DET7"/>
<comment type="subcellular location">
    <subcellularLocation>
        <location evidence="1">Peroxisome</location>
    </subcellularLocation>
</comment>
<dbReference type="Gene3D" id="3.30.300.30">
    <property type="match status" value="1"/>
</dbReference>
<dbReference type="GO" id="GO:0016405">
    <property type="term" value="F:CoA-ligase activity"/>
    <property type="evidence" value="ECO:0007669"/>
    <property type="project" value="TreeGrafter"/>
</dbReference>
<dbReference type="Pfam" id="PF00501">
    <property type="entry name" value="AMP-binding"/>
    <property type="match status" value="1"/>
</dbReference>
<dbReference type="Pfam" id="PF13193">
    <property type="entry name" value="AMP-binding_C"/>
    <property type="match status" value="1"/>
</dbReference>
<protein>
    <recommendedName>
        <fullName evidence="7">Acyl-coa synthetase</fullName>
    </recommendedName>
</protein>
<dbReference type="GO" id="GO:0005777">
    <property type="term" value="C:peroxisome"/>
    <property type="evidence" value="ECO:0007669"/>
    <property type="project" value="UniProtKB-SubCell"/>
</dbReference>
<gene>
    <name evidence="5" type="ORF">V5799_027755</name>
</gene>
<evidence type="ECO:0000256" key="2">
    <source>
        <dbReference type="ARBA" id="ARBA00023140"/>
    </source>
</evidence>
<dbReference type="InterPro" id="IPR000873">
    <property type="entry name" value="AMP-dep_synth/lig_dom"/>
</dbReference>
<dbReference type="InterPro" id="IPR042099">
    <property type="entry name" value="ANL_N_sf"/>
</dbReference>
<keyword evidence="2" id="KW-0576">Peroxisome</keyword>
<dbReference type="InterPro" id="IPR045851">
    <property type="entry name" value="AMP-bd_C_sf"/>
</dbReference>
<evidence type="ECO:0000313" key="6">
    <source>
        <dbReference type="Proteomes" id="UP001321473"/>
    </source>
</evidence>
<feature type="domain" description="AMP-dependent synthetase/ligase" evidence="3">
    <location>
        <begin position="8"/>
        <end position="110"/>
    </location>
</feature>
<dbReference type="Gene3D" id="3.40.50.12780">
    <property type="entry name" value="N-terminal domain of ligase-like"/>
    <property type="match status" value="1"/>
</dbReference>
<accession>A0AAQ4DET7</accession>
<dbReference type="Proteomes" id="UP001321473">
    <property type="component" value="Unassembled WGS sequence"/>
</dbReference>
<evidence type="ECO:0000259" key="4">
    <source>
        <dbReference type="Pfam" id="PF13193"/>
    </source>
</evidence>
<comment type="caution">
    <text evidence="5">The sequence shown here is derived from an EMBL/GenBank/DDBJ whole genome shotgun (WGS) entry which is preliminary data.</text>
</comment>
<dbReference type="PANTHER" id="PTHR24096:SF422">
    <property type="entry name" value="BCDNA.GH02901"/>
    <property type="match status" value="1"/>
</dbReference>